<dbReference type="PANTHER" id="PTHR11036:SF85">
    <property type="entry name" value="SI:CH211-113G11.6 ISOFORM X1"/>
    <property type="match status" value="1"/>
</dbReference>
<organism evidence="5 6">
    <name type="scientific">Knipowitschia caucasica</name>
    <name type="common">Caucasian dwarf goby</name>
    <name type="synonym">Pomatoschistus caucasicus</name>
    <dbReference type="NCBI Taxonomy" id="637954"/>
    <lineage>
        <taxon>Eukaryota</taxon>
        <taxon>Metazoa</taxon>
        <taxon>Chordata</taxon>
        <taxon>Craniata</taxon>
        <taxon>Vertebrata</taxon>
        <taxon>Euteleostomi</taxon>
        <taxon>Actinopterygii</taxon>
        <taxon>Neopterygii</taxon>
        <taxon>Teleostei</taxon>
        <taxon>Neoteleostei</taxon>
        <taxon>Acanthomorphata</taxon>
        <taxon>Gobiaria</taxon>
        <taxon>Gobiiformes</taxon>
        <taxon>Gobioidei</taxon>
        <taxon>Gobiidae</taxon>
        <taxon>Gobiinae</taxon>
        <taxon>Knipowitschia</taxon>
    </lineage>
</organism>
<dbReference type="GO" id="GO:0030335">
    <property type="term" value="P:positive regulation of cell migration"/>
    <property type="evidence" value="ECO:0007669"/>
    <property type="project" value="TreeGrafter"/>
</dbReference>
<name>A0AAV2MET2_KNICA</name>
<feature type="domain" description="Sema" evidence="4">
    <location>
        <begin position="1"/>
        <end position="205"/>
    </location>
</feature>
<keyword evidence="1" id="KW-0325">Glycoprotein</keyword>
<dbReference type="InterPro" id="IPR036352">
    <property type="entry name" value="Semap_dom_sf"/>
</dbReference>
<gene>
    <name evidence="5" type="ORF">KC01_LOCUS38272</name>
</gene>
<dbReference type="GO" id="GO:0071526">
    <property type="term" value="P:semaphorin-plexin signaling pathway"/>
    <property type="evidence" value="ECO:0007669"/>
    <property type="project" value="TreeGrafter"/>
</dbReference>
<dbReference type="GO" id="GO:0045499">
    <property type="term" value="F:chemorepellent activity"/>
    <property type="evidence" value="ECO:0007669"/>
    <property type="project" value="TreeGrafter"/>
</dbReference>
<sequence length="205" mass="23285">MTHAATNMRLKLPSTCLVLEIILMILFGTLVQYDYETDAKEWHEHKHNGSTDGDNDFYYRYPNGSLYSALSSVGGHAGSIRRTFGPQKLLKTENIWLMNPQFAGAAMIPTSLRDKEEMYFFFSEFNKTARVDEEPYRARIGRVCMVDEGGIKALLPDSWTTFLKARMMCGAGNTQQQYNNLRQAVVLTAQDKRAGVLYGLFSNAW</sequence>
<comment type="caution">
    <text evidence="2">Lacks conserved residue(s) required for the propagation of feature annotation.</text>
</comment>
<keyword evidence="6" id="KW-1185">Reference proteome</keyword>
<dbReference type="AlphaFoldDB" id="A0AAV2MET2"/>
<evidence type="ECO:0000313" key="6">
    <source>
        <dbReference type="Proteomes" id="UP001497482"/>
    </source>
</evidence>
<evidence type="ECO:0000256" key="1">
    <source>
        <dbReference type="ARBA" id="ARBA00023180"/>
    </source>
</evidence>
<dbReference type="Gene3D" id="2.130.10.10">
    <property type="entry name" value="YVTN repeat-like/Quinoprotein amine dehydrogenase"/>
    <property type="match status" value="1"/>
</dbReference>
<dbReference type="InterPro" id="IPR027231">
    <property type="entry name" value="Semaphorin"/>
</dbReference>
<reference evidence="5 6" key="1">
    <citation type="submission" date="2024-04" db="EMBL/GenBank/DDBJ databases">
        <authorList>
            <person name="Waldvogel A.-M."/>
            <person name="Schoenle A."/>
        </authorList>
    </citation>
    <scope>NUCLEOTIDE SEQUENCE [LARGE SCALE GENOMIC DNA]</scope>
</reference>
<keyword evidence="3" id="KW-0812">Transmembrane</keyword>
<dbReference type="EMBL" id="OZ035829">
    <property type="protein sequence ID" value="CAL1611883.1"/>
    <property type="molecule type" value="Genomic_DNA"/>
</dbReference>
<feature type="transmembrane region" description="Helical" evidence="3">
    <location>
        <begin position="12"/>
        <end position="31"/>
    </location>
</feature>
<dbReference type="GO" id="GO:0005886">
    <property type="term" value="C:plasma membrane"/>
    <property type="evidence" value="ECO:0007669"/>
    <property type="project" value="TreeGrafter"/>
</dbReference>
<dbReference type="PANTHER" id="PTHR11036">
    <property type="entry name" value="SEMAPHORIN"/>
    <property type="match status" value="1"/>
</dbReference>
<evidence type="ECO:0000256" key="2">
    <source>
        <dbReference type="PROSITE-ProRule" id="PRU00352"/>
    </source>
</evidence>
<proteinExistence type="predicted"/>
<keyword evidence="3" id="KW-1133">Transmembrane helix</keyword>
<dbReference type="InterPro" id="IPR015943">
    <property type="entry name" value="WD40/YVTN_repeat-like_dom_sf"/>
</dbReference>
<dbReference type="SUPFAM" id="SSF101912">
    <property type="entry name" value="Sema domain"/>
    <property type="match status" value="1"/>
</dbReference>
<evidence type="ECO:0000256" key="3">
    <source>
        <dbReference type="SAM" id="Phobius"/>
    </source>
</evidence>
<protein>
    <recommendedName>
        <fullName evidence="4">Sema domain-containing protein</fullName>
    </recommendedName>
</protein>
<dbReference type="PROSITE" id="PS51004">
    <property type="entry name" value="SEMA"/>
    <property type="match status" value="1"/>
</dbReference>
<accession>A0AAV2MET2</accession>
<evidence type="ECO:0000313" key="5">
    <source>
        <dbReference type="EMBL" id="CAL1611883.1"/>
    </source>
</evidence>
<dbReference type="InterPro" id="IPR001627">
    <property type="entry name" value="Semap_dom"/>
</dbReference>
<evidence type="ECO:0000259" key="4">
    <source>
        <dbReference type="PROSITE" id="PS51004"/>
    </source>
</evidence>
<dbReference type="Proteomes" id="UP001497482">
    <property type="component" value="Chromosome 7"/>
</dbReference>
<keyword evidence="3" id="KW-0472">Membrane</keyword>
<dbReference type="GO" id="GO:0001755">
    <property type="term" value="P:neural crest cell migration"/>
    <property type="evidence" value="ECO:0007669"/>
    <property type="project" value="TreeGrafter"/>
</dbReference>
<dbReference type="GO" id="GO:0030215">
    <property type="term" value="F:semaphorin receptor binding"/>
    <property type="evidence" value="ECO:0007669"/>
    <property type="project" value="InterPro"/>
</dbReference>
<dbReference type="GO" id="GO:0007411">
    <property type="term" value="P:axon guidance"/>
    <property type="evidence" value="ECO:0007669"/>
    <property type="project" value="TreeGrafter"/>
</dbReference>